<reference evidence="3" key="1">
    <citation type="journal article" date="2023" name="G3 (Bethesda)">
        <title>Whole genome assembly and annotation of the endangered Caribbean coral Acropora cervicornis.</title>
        <authorList>
            <person name="Selwyn J.D."/>
            <person name="Vollmer S.V."/>
        </authorList>
    </citation>
    <scope>NUCLEOTIDE SEQUENCE</scope>
    <source>
        <strain evidence="3">K2</strain>
    </source>
</reference>
<evidence type="ECO:0000313" key="4">
    <source>
        <dbReference type="Proteomes" id="UP001249851"/>
    </source>
</evidence>
<proteinExistence type="predicted"/>
<evidence type="ECO:0000313" key="3">
    <source>
        <dbReference type="EMBL" id="KAK2561448.1"/>
    </source>
</evidence>
<reference evidence="3" key="2">
    <citation type="journal article" date="2023" name="Science">
        <title>Genomic signatures of disease resistance in endangered staghorn corals.</title>
        <authorList>
            <person name="Vollmer S.V."/>
            <person name="Selwyn J.D."/>
            <person name="Despard B.A."/>
            <person name="Roesel C.L."/>
        </authorList>
    </citation>
    <scope>NUCLEOTIDE SEQUENCE</scope>
    <source>
        <strain evidence="3">K2</strain>
    </source>
</reference>
<feature type="domain" description="Reverse transcriptase zinc-binding" evidence="2">
    <location>
        <begin position="70"/>
        <end position="131"/>
    </location>
</feature>
<accession>A0AAD9QHI1</accession>
<evidence type="ECO:0000259" key="2">
    <source>
        <dbReference type="Pfam" id="PF13966"/>
    </source>
</evidence>
<sequence length="281" mass="33255">MCNNYQNNSSGSNSAQLYLNGHNIRLDKVSSKKIYKEVRSKVEIIPTAQLKYSEKYNYQLDWKEIYCIPFRVTVVSRSREFQFKVLHRYLATNKFLHKIGLLPSFLCTFCKRENESIEHLLIECDHSNKFWQDLIDWFNRIHIKVEALSDIDKIFGVWKRQADFHLLNHSLILAKQHIYSCRNKGYSPSLKTYPAKVSVIYQIETTIADSNDTTQQPNYSEQRQHLDAFYQTSPLVFPRHAYKEMINRISNRPDHFLSLTVERSNRNPNATQESQNQFLLH</sequence>
<dbReference type="AlphaFoldDB" id="A0AAD9QHI1"/>
<dbReference type="Proteomes" id="UP001249851">
    <property type="component" value="Unassembled WGS sequence"/>
</dbReference>
<gene>
    <name evidence="3" type="ORF">P5673_015414</name>
</gene>
<dbReference type="Pfam" id="PF13966">
    <property type="entry name" value="zf-RVT"/>
    <property type="match status" value="1"/>
</dbReference>
<dbReference type="EMBL" id="JARQWQ010000032">
    <property type="protein sequence ID" value="KAK2561448.1"/>
    <property type="molecule type" value="Genomic_DNA"/>
</dbReference>
<feature type="region of interest" description="Disordered" evidence="1">
    <location>
        <begin position="262"/>
        <end position="281"/>
    </location>
</feature>
<keyword evidence="4" id="KW-1185">Reference proteome</keyword>
<name>A0AAD9QHI1_ACRCE</name>
<dbReference type="InterPro" id="IPR026960">
    <property type="entry name" value="RVT-Znf"/>
</dbReference>
<protein>
    <recommendedName>
        <fullName evidence="2">Reverse transcriptase zinc-binding domain-containing protein</fullName>
    </recommendedName>
</protein>
<evidence type="ECO:0000256" key="1">
    <source>
        <dbReference type="SAM" id="MobiDB-lite"/>
    </source>
</evidence>
<organism evidence="3 4">
    <name type="scientific">Acropora cervicornis</name>
    <name type="common">Staghorn coral</name>
    <dbReference type="NCBI Taxonomy" id="6130"/>
    <lineage>
        <taxon>Eukaryota</taxon>
        <taxon>Metazoa</taxon>
        <taxon>Cnidaria</taxon>
        <taxon>Anthozoa</taxon>
        <taxon>Hexacorallia</taxon>
        <taxon>Scleractinia</taxon>
        <taxon>Astrocoeniina</taxon>
        <taxon>Acroporidae</taxon>
        <taxon>Acropora</taxon>
    </lineage>
</organism>
<comment type="caution">
    <text evidence="3">The sequence shown here is derived from an EMBL/GenBank/DDBJ whole genome shotgun (WGS) entry which is preliminary data.</text>
</comment>
<feature type="compositionally biased region" description="Polar residues" evidence="1">
    <location>
        <begin position="266"/>
        <end position="281"/>
    </location>
</feature>